<keyword evidence="5" id="KW-0472">Membrane</keyword>
<dbReference type="InterPro" id="IPR038765">
    <property type="entry name" value="Papain-like_cys_pep_sf"/>
</dbReference>
<dbReference type="InterPro" id="IPR051794">
    <property type="entry name" value="PG_Endopeptidase_C40"/>
</dbReference>
<comment type="caution">
    <text evidence="7">The sequence shown here is derived from an EMBL/GenBank/DDBJ whole genome shotgun (WGS) entry which is preliminary data.</text>
</comment>
<keyword evidence="5" id="KW-0812">Transmembrane</keyword>
<evidence type="ECO:0000259" key="6">
    <source>
        <dbReference type="PROSITE" id="PS51935"/>
    </source>
</evidence>
<evidence type="ECO:0000313" key="8">
    <source>
        <dbReference type="Proteomes" id="UP000820669"/>
    </source>
</evidence>
<dbReference type="SUPFAM" id="SSF54001">
    <property type="entry name" value="Cysteine proteinases"/>
    <property type="match status" value="1"/>
</dbReference>
<dbReference type="EMBL" id="JAAXLA010000029">
    <property type="protein sequence ID" value="NMH98918.1"/>
    <property type="molecule type" value="Genomic_DNA"/>
</dbReference>
<dbReference type="RefSeq" id="WP_169382367.1">
    <property type="nucleotide sequence ID" value="NZ_JAAXLA010000029.1"/>
</dbReference>
<dbReference type="InterPro" id="IPR000064">
    <property type="entry name" value="NLP_P60_dom"/>
</dbReference>
<proteinExistence type="inferred from homology"/>
<dbReference type="PROSITE" id="PS51935">
    <property type="entry name" value="NLPC_P60"/>
    <property type="match status" value="1"/>
</dbReference>
<dbReference type="Proteomes" id="UP000820669">
    <property type="component" value="Unassembled WGS sequence"/>
</dbReference>
<name>A0ABX1SBH8_9PSEU</name>
<dbReference type="PANTHER" id="PTHR47359">
    <property type="entry name" value="PEPTIDOGLYCAN DL-ENDOPEPTIDASE CWLO"/>
    <property type="match status" value="1"/>
</dbReference>
<keyword evidence="5" id="KW-1133">Transmembrane helix</keyword>
<feature type="domain" description="NlpC/P60" evidence="6">
    <location>
        <begin position="209"/>
        <end position="334"/>
    </location>
</feature>
<accession>A0ABX1SBH8</accession>
<dbReference type="PANTHER" id="PTHR47359:SF3">
    <property type="entry name" value="NLP_P60 DOMAIN-CONTAINING PROTEIN-RELATED"/>
    <property type="match status" value="1"/>
</dbReference>
<evidence type="ECO:0000256" key="1">
    <source>
        <dbReference type="ARBA" id="ARBA00007074"/>
    </source>
</evidence>
<gene>
    <name evidence="7" type="ORF">HF526_16615</name>
</gene>
<feature type="transmembrane region" description="Helical" evidence="5">
    <location>
        <begin position="12"/>
        <end position="34"/>
    </location>
</feature>
<sequence>MTALRPLRPLRLLVPVVAIAAALGLFLGIGFIAFQVGGGTSSGGGLCNGDFPPVGVGLGSRAGTTIGDLSDEQRSNAATIISVARDMGAPPRAWLIALATAMQESTLRNINYGDRDSLGLFQQRPSQGWGSPSQVTDPIYSTRIFIQRLLQVPGWDQLPVTVAAQTVQRSAFPDAYAKWEGLATQLVEQLANVVPSPARCAPSAATLPAGAVRTAISFALGEVGKPYVWGATGPNTYDCSGLMLRAFQAAGIELPRVSRDQFNAGGHVPVRDAQPGDLLFYATDPSDPSTIHHVMLYMGDGQMVEAPYSGESVRVQPVPWNYKELVPLATRPGTAPNTA</sequence>
<evidence type="ECO:0000256" key="3">
    <source>
        <dbReference type="ARBA" id="ARBA00022801"/>
    </source>
</evidence>
<evidence type="ECO:0000256" key="5">
    <source>
        <dbReference type="SAM" id="Phobius"/>
    </source>
</evidence>
<keyword evidence="4" id="KW-0788">Thiol protease</keyword>
<comment type="similarity">
    <text evidence="1">Belongs to the peptidase C40 family.</text>
</comment>
<keyword evidence="3" id="KW-0378">Hydrolase</keyword>
<evidence type="ECO:0000256" key="4">
    <source>
        <dbReference type="ARBA" id="ARBA00022807"/>
    </source>
</evidence>
<protein>
    <submittedName>
        <fullName evidence="7">C40 family peptidase</fullName>
    </submittedName>
</protein>
<dbReference type="Pfam" id="PF00877">
    <property type="entry name" value="NLPC_P60"/>
    <property type="match status" value="1"/>
</dbReference>
<evidence type="ECO:0000256" key="2">
    <source>
        <dbReference type="ARBA" id="ARBA00022670"/>
    </source>
</evidence>
<reference evidence="7 8" key="1">
    <citation type="submission" date="2020-04" db="EMBL/GenBank/DDBJ databases">
        <authorList>
            <person name="Klaysubun C."/>
            <person name="Duangmal K."/>
            <person name="Lipun K."/>
        </authorList>
    </citation>
    <scope>NUCLEOTIDE SEQUENCE [LARGE SCALE GENOMIC DNA]</scope>
    <source>
        <strain evidence="7 8">K10HN5</strain>
    </source>
</reference>
<keyword evidence="8" id="KW-1185">Reference proteome</keyword>
<dbReference type="Gene3D" id="3.90.1720.10">
    <property type="entry name" value="endopeptidase domain like (from Nostoc punctiforme)"/>
    <property type="match status" value="1"/>
</dbReference>
<evidence type="ECO:0000313" key="7">
    <source>
        <dbReference type="EMBL" id="NMH98918.1"/>
    </source>
</evidence>
<organism evidence="7 8">
    <name type="scientific">Pseudonocardia acidicola</name>
    <dbReference type="NCBI Taxonomy" id="2724939"/>
    <lineage>
        <taxon>Bacteria</taxon>
        <taxon>Bacillati</taxon>
        <taxon>Actinomycetota</taxon>
        <taxon>Actinomycetes</taxon>
        <taxon>Pseudonocardiales</taxon>
        <taxon>Pseudonocardiaceae</taxon>
        <taxon>Pseudonocardia</taxon>
    </lineage>
</organism>
<keyword evidence="2" id="KW-0645">Protease</keyword>